<dbReference type="AlphaFoldDB" id="A0A084B469"/>
<dbReference type="PANTHER" id="PTHR35332:SF2">
    <property type="entry name" value="REGULATION OF ENOLASE PROTEIN 1"/>
    <property type="match status" value="1"/>
</dbReference>
<dbReference type="InterPro" id="IPR009784">
    <property type="entry name" value="DUF1349"/>
</dbReference>
<accession>A0A084B469</accession>
<keyword evidence="2" id="KW-1185">Reference proteome</keyword>
<dbReference type="Pfam" id="PF07081">
    <property type="entry name" value="DUF1349"/>
    <property type="match status" value="1"/>
</dbReference>
<organism evidence="1 2">
    <name type="scientific">Stachybotrys chartarum (strain CBS 109288 / IBT 7711)</name>
    <name type="common">Toxic black mold</name>
    <name type="synonym">Stilbospora chartarum</name>
    <dbReference type="NCBI Taxonomy" id="1280523"/>
    <lineage>
        <taxon>Eukaryota</taxon>
        <taxon>Fungi</taxon>
        <taxon>Dikarya</taxon>
        <taxon>Ascomycota</taxon>
        <taxon>Pezizomycotina</taxon>
        <taxon>Sordariomycetes</taxon>
        <taxon>Hypocreomycetidae</taxon>
        <taxon>Hypocreales</taxon>
        <taxon>Stachybotryaceae</taxon>
        <taxon>Stachybotrys</taxon>
    </lineage>
</organism>
<reference evidence="1 2" key="1">
    <citation type="journal article" date="2014" name="BMC Genomics">
        <title>Comparative genome sequencing reveals chemotype-specific gene clusters in the toxigenic black mold Stachybotrys.</title>
        <authorList>
            <person name="Semeiks J."/>
            <person name="Borek D."/>
            <person name="Otwinowski Z."/>
            <person name="Grishin N.V."/>
        </authorList>
    </citation>
    <scope>NUCLEOTIDE SEQUENCE [LARGE SCALE GENOMIC DNA]</scope>
    <source>
        <strain evidence="2">CBS 109288 / IBT 7711</strain>
    </source>
</reference>
<dbReference type="OrthoDB" id="42525at2759"/>
<dbReference type="Proteomes" id="UP000028045">
    <property type="component" value="Unassembled WGS sequence"/>
</dbReference>
<gene>
    <name evidence="1" type="ORF">S7711_01030</name>
</gene>
<evidence type="ECO:0008006" key="3">
    <source>
        <dbReference type="Google" id="ProtNLM"/>
    </source>
</evidence>
<name>A0A084B469_STACB</name>
<dbReference type="Gene3D" id="2.60.120.200">
    <property type="match status" value="1"/>
</dbReference>
<sequence>MSFTITAEPGTDVWRKPPSIDVFNAPTHSHSKGPMSTLLSGNLSFTAPYTTQYDQVGLLFTIAKPSAAKPQWIKAGIEFYNDLPRLSVVCCESWADWSVADVGPDAAAKIQAGKQAVTIAFEKVVSKNSGGVSLWIYYVDGETRTPLREVGWFFAEDGEVDVSAFAARDKKGTEPLEASCLGFDVKWEQE</sequence>
<dbReference type="HOGENOM" id="CLU_077442_2_0_1"/>
<dbReference type="PANTHER" id="PTHR35332">
    <property type="entry name" value="REGULATION OF ENOLASE PROTEIN 1"/>
    <property type="match status" value="1"/>
</dbReference>
<proteinExistence type="predicted"/>
<evidence type="ECO:0000313" key="2">
    <source>
        <dbReference type="Proteomes" id="UP000028045"/>
    </source>
</evidence>
<evidence type="ECO:0000313" key="1">
    <source>
        <dbReference type="EMBL" id="KEY72348.1"/>
    </source>
</evidence>
<protein>
    <recommendedName>
        <fullName evidence="3">Beta-xylosidase C-terminal Concanavalin A-like domain-containing protein</fullName>
    </recommendedName>
</protein>
<dbReference type="EMBL" id="KL648095">
    <property type="protein sequence ID" value="KEY72348.1"/>
    <property type="molecule type" value="Genomic_DNA"/>
</dbReference>